<reference evidence="2" key="1">
    <citation type="journal article" date="2024" name="Antonie Van Leeuwenhoek">
        <title>Bradyrhizobium ontarionense sp. nov., a novel bacterial symbiont isolated from Aeschynomene indica (Indian jointvetch), harbours photosynthesis, nitrogen fixation and nitrous oxide (N2O) reductase genes.</title>
        <authorList>
            <person name="Bromfield E.S.P."/>
            <person name="Cloutier S."/>
        </authorList>
    </citation>
    <scope>NUCLEOTIDE SEQUENCE</scope>
    <source>
        <strain evidence="2">A19</strain>
    </source>
</reference>
<dbReference type="RefSeq" id="WP_231322958.1">
    <property type="nucleotide sequence ID" value="NZ_CP088156.1"/>
</dbReference>
<evidence type="ECO:0000313" key="3">
    <source>
        <dbReference type="Proteomes" id="UP001431010"/>
    </source>
</evidence>
<dbReference type="EMBL" id="CP088156">
    <property type="protein sequence ID" value="UFZ05162.1"/>
    <property type="molecule type" value="Genomic_DNA"/>
</dbReference>
<name>A0ABY3RDI1_9BRAD</name>
<accession>A0ABY3RDI1</accession>
<organism evidence="2 3">
    <name type="scientific">Bradyrhizobium ontarionense</name>
    <dbReference type="NCBI Taxonomy" id="2898149"/>
    <lineage>
        <taxon>Bacteria</taxon>
        <taxon>Pseudomonadati</taxon>
        <taxon>Pseudomonadota</taxon>
        <taxon>Alphaproteobacteria</taxon>
        <taxon>Hyphomicrobiales</taxon>
        <taxon>Nitrobacteraceae</taxon>
        <taxon>Bradyrhizobium</taxon>
    </lineage>
</organism>
<evidence type="ECO:0000313" key="2">
    <source>
        <dbReference type="EMBL" id="UFZ05162.1"/>
    </source>
</evidence>
<gene>
    <name evidence="2" type="ORF">LQG66_02225</name>
</gene>
<sequence>MNIDDNKKSRAALKSYFVKNAIPTEQQFSQLIDSLLNQRDDVLVKPAGDPLSIEAVGDATSFKKVLNFYTQISDANPAWTLSLRPRTNPNDPQTGRPGLSINDAAGNSRLTVDAATGGVGIGVAAPIEALEVNGRIKAALLAIGPWPANPTQYEFFGVTSLDQNQAQNYALLQGSAGADLGITFLNSPTSIRLRIKNADRMVVATNGNVGIGTASPANLLEVAGVARFGLLGIGPWPAGGNYMHFGVTTLNQAAAGNYALLQSAAGGDIGMTFLNSPTSVRLRIGNGDRLVVDPGETTVLGPFKTQGAHFVKLGYPSPSGRYGNDGIRGEPNLWLDSAGTVFLKQGFTSIGMDVAERFPAGEALVPGDVAVFDEHDRTIHRCDRAIDRRAVGIVSGEAAFILGIETEEVPIALCGRVPCKVDADVAPIVAGDLLTTSATRGHAQKVDDPTACAGAIVGKALTSLASGKGEILVLVHGR</sequence>
<feature type="region of interest" description="Disordered" evidence="1">
    <location>
        <begin position="80"/>
        <end position="103"/>
    </location>
</feature>
<protein>
    <submittedName>
        <fullName evidence="2">Uncharacterized protein</fullName>
    </submittedName>
</protein>
<dbReference type="Proteomes" id="UP001431010">
    <property type="component" value="Chromosome"/>
</dbReference>
<proteinExistence type="predicted"/>
<evidence type="ECO:0000256" key="1">
    <source>
        <dbReference type="SAM" id="MobiDB-lite"/>
    </source>
</evidence>
<keyword evidence="3" id="KW-1185">Reference proteome</keyword>